<organism evidence="8 9">
    <name type="scientific">[Clostridium] polysaccharolyticum</name>
    <dbReference type="NCBI Taxonomy" id="29364"/>
    <lineage>
        <taxon>Bacteria</taxon>
        <taxon>Bacillati</taxon>
        <taxon>Bacillota</taxon>
        <taxon>Clostridia</taxon>
        <taxon>Lachnospirales</taxon>
        <taxon>Lachnospiraceae</taxon>
    </lineage>
</organism>
<dbReference type="InterPro" id="IPR051198">
    <property type="entry name" value="BchE-like"/>
</dbReference>
<dbReference type="Gene3D" id="3.80.30.20">
    <property type="entry name" value="tm_1862 like domain"/>
    <property type="match status" value="1"/>
</dbReference>
<dbReference type="EMBL" id="FOHN01000005">
    <property type="protein sequence ID" value="SES92523.1"/>
    <property type="molecule type" value="Genomic_DNA"/>
</dbReference>
<feature type="domain" description="Radical SAM core" evidence="7">
    <location>
        <begin position="50"/>
        <end position="282"/>
    </location>
</feature>
<dbReference type="STRING" id="29364.SAMN04487772_105112"/>
<sequence length="546" mass="64035">MDSLDGLFSFETKTFEIYETPLQEQIKDLESVNIPNRSLVDYGKFSKEIGISMVTDTIVMQATRGCPYHCAYCHKIWPKTHVRRSAEHIFNEVMVYYDMGYRRFAFIDDIFNLDRENSMKFFQMLLDNNIKIHIFFPNGVRGDILTEDYIDLMVAAGVVEMPLALETATPRLQKLIHKNLNIEKLHHNAKYIAETYPHVILELFTIHGIPTETEEEALATYNFIKEIKWLHFPYINILRLYPGTELADIAIQNGVSLEDIKKSTCMAFHEIPPTIPFSKGFTRNYQSRVLYEYILNKERLQYVIPLERRIMREDEMVQKYNSYFPFEVTSFEQLLDIAEMTRDDLDESSFIDETWGKVEEPKKKMTEYFGVHHAKKDALRILFLDVSQFFRDDNNSKLYDLVEAPLGHIYLLTHLYRVFGEDVEGKILKSRIDFDSYEELKKEIDAFRPDVIGLRTMTYYKDFFHKVTRKIRNWGYQVPILSGGPYATSSYEEILEENENIDVVMRGEGEKVLEALIREIIRNSGNLPDTEILKQIKGIAFRISSD</sequence>
<dbReference type="SMART" id="SM00729">
    <property type="entry name" value="Elp3"/>
    <property type="match status" value="1"/>
</dbReference>
<dbReference type="InterPro" id="IPR058240">
    <property type="entry name" value="rSAM_sf"/>
</dbReference>
<dbReference type="InterPro" id="IPR006158">
    <property type="entry name" value="Cobalamin-bd"/>
</dbReference>
<accession>A0A1I0AGY2</accession>
<dbReference type="AlphaFoldDB" id="A0A1I0AGY2"/>
<feature type="domain" description="B12-binding" evidence="6">
    <location>
        <begin position="390"/>
        <end position="527"/>
    </location>
</feature>
<dbReference type="InterPro" id="IPR006638">
    <property type="entry name" value="Elp3/MiaA/NifB-like_rSAM"/>
</dbReference>
<dbReference type="SUPFAM" id="SSF52242">
    <property type="entry name" value="Cobalamin (vitamin B12)-binding domain"/>
    <property type="match status" value="1"/>
</dbReference>
<dbReference type="InterPro" id="IPR023404">
    <property type="entry name" value="rSAM_horseshoe"/>
</dbReference>
<name>A0A1I0AGY2_9FIRM</name>
<evidence type="ECO:0000313" key="9">
    <source>
        <dbReference type="Proteomes" id="UP000199800"/>
    </source>
</evidence>
<dbReference type="Gene3D" id="3.40.50.280">
    <property type="entry name" value="Cobalamin-binding domain"/>
    <property type="match status" value="1"/>
</dbReference>
<dbReference type="GO" id="GO:0031419">
    <property type="term" value="F:cobalamin binding"/>
    <property type="evidence" value="ECO:0007669"/>
    <property type="project" value="InterPro"/>
</dbReference>
<dbReference type="RefSeq" id="WP_092477038.1">
    <property type="nucleotide sequence ID" value="NZ_FOHN01000005.1"/>
</dbReference>
<dbReference type="GO" id="GO:0046872">
    <property type="term" value="F:metal ion binding"/>
    <property type="evidence" value="ECO:0007669"/>
    <property type="project" value="UniProtKB-KW"/>
</dbReference>
<evidence type="ECO:0000256" key="3">
    <source>
        <dbReference type="ARBA" id="ARBA00022723"/>
    </source>
</evidence>
<evidence type="ECO:0000256" key="5">
    <source>
        <dbReference type="ARBA" id="ARBA00023014"/>
    </source>
</evidence>
<keyword evidence="9" id="KW-1185">Reference proteome</keyword>
<evidence type="ECO:0000259" key="7">
    <source>
        <dbReference type="PROSITE" id="PS51918"/>
    </source>
</evidence>
<dbReference type="PROSITE" id="PS51918">
    <property type="entry name" value="RADICAL_SAM"/>
    <property type="match status" value="1"/>
</dbReference>
<dbReference type="InterPro" id="IPR007197">
    <property type="entry name" value="rSAM"/>
</dbReference>
<proteinExistence type="predicted"/>
<evidence type="ECO:0000313" key="8">
    <source>
        <dbReference type="EMBL" id="SES92523.1"/>
    </source>
</evidence>
<evidence type="ECO:0000256" key="2">
    <source>
        <dbReference type="ARBA" id="ARBA00022691"/>
    </source>
</evidence>
<evidence type="ECO:0000256" key="1">
    <source>
        <dbReference type="ARBA" id="ARBA00001966"/>
    </source>
</evidence>
<keyword evidence="3" id="KW-0479">Metal-binding</keyword>
<dbReference type="SUPFAM" id="SSF102114">
    <property type="entry name" value="Radical SAM enzymes"/>
    <property type="match status" value="1"/>
</dbReference>
<dbReference type="InterPro" id="IPR036724">
    <property type="entry name" value="Cobalamin-bd_sf"/>
</dbReference>
<keyword evidence="4" id="KW-0408">Iron</keyword>
<dbReference type="OrthoDB" id="9801424at2"/>
<keyword evidence="2" id="KW-0949">S-adenosyl-L-methionine</keyword>
<keyword evidence="5" id="KW-0411">Iron-sulfur</keyword>
<protein>
    <submittedName>
        <fullName evidence="8">B12 binding domain-containing protein</fullName>
    </submittedName>
</protein>
<gene>
    <name evidence="8" type="ORF">SAMN04487772_105112</name>
</gene>
<comment type="cofactor">
    <cofactor evidence="1">
        <name>[4Fe-4S] cluster</name>
        <dbReference type="ChEBI" id="CHEBI:49883"/>
    </cofactor>
</comment>
<dbReference type="GO" id="GO:0051536">
    <property type="term" value="F:iron-sulfur cluster binding"/>
    <property type="evidence" value="ECO:0007669"/>
    <property type="project" value="UniProtKB-KW"/>
</dbReference>
<dbReference type="SFLD" id="SFLDS00029">
    <property type="entry name" value="Radical_SAM"/>
    <property type="match status" value="1"/>
</dbReference>
<dbReference type="Pfam" id="PF04055">
    <property type="entry name" value="Radical_SAM"/>
    <property type="match status" value="1"/>
</dbReference>
<dbReference type="Proteomes" id="UP000199800">
    <property type="component" value="Unassembled WGS sequence"/>
</dbReference>
<dbReference type="SFLD" id="SFLDG01082">
    <property type="entry name" value="B12-binding_domain_containing"/>
    <property type="match status" value="1"/>
</dbReference>
<evidence type="ECO:0000256" key="4">
    <source>
        <dbReference type="ARBA" id="ARBA00023004"/>
    </source>
</evidence>
<dbReference type="PROSITE" id="PS51332">
    <property type="entry name" value="B12_BINDING"/>
    <property type="match status" value="1"/>
</dbReference>
<dbReference type="Pfam" id="PF02310">
    <property type="entry name" value="B12-binding"/>
    <property type="match status" value="1"/>
</dbReference>
<reference evidence="8 9" key="1">
    <citation type="submission" date="2016-10" db="EMBL/GenBank/DDBJ databases">
        <authorList>
            <person name="de Groot N.N."/>
        </authorList>
    </citation>
    <scope>NUCLEOTIDE SEQUENCE [LARGE SCALE GENOMIC DNA]</scope>
    <source>
        <strain evidence="8 9">DSM 1801</strain>
    </source>
</reference>
<dbReference type="CDD" id="cd01335">
    <property type="entry name" value="Radical_SAM"/>
    <property type="match status" value="1"/>
</dbReference>
<evidence type="ECO:0000259" key="6">
    <source>
        <dbReference type="PROSITE" id="PS51332"/>
    </source>
</evidence>
<dbReference type="GO" id="GO:0003824">
    <property type="term" value="F:catalytic activity"/>
    <property type="evidence" value="ECO:0007669"/>
    <property type="project" value="InterPro"/>
</dbReference>
<dbReference type="PANTHER" id="PTHR43409">
    <property type="entry name" value="ANAEROBIC MAGNESIUM-PROTOPORPHYRIN IX MONOMETHYL ESTER CYCLASE-RELATED"/>
    <property type="match status" value="1"/>
</dbReference>